<keyword evidence="13" id="KW-1185">Reference proteome</keyword>
<evidence type="ECO:0000256" key="11">
    <source>
        <dbReference type="RuleBase" id="RU363063"/>
    </source>
</evidence>
<sequence length="344" mass="39181">MRFLPRVLVLCLVVMILTLKLMTYYWARIPEFPVSSTENTFALSAKIPFYGNPSLIPYKEFFVPGQNTTFPLNYSFHLNGSHICKDQDPYLVIFVLSVHDQTAQREAVRRTWGSVANGNHWPGTTIMPLIKIVFLFGVHDDEILNAIIRTENEIHQDIVQANFVDSYDNLSLKVLMGFKWMTLHCTRAKFLMKTDEDSFIVLPKLLKKLESASMDNSILGVYSFSEGVANSGKNKIDKNEYPLSLFPPHCKGIMYAMPSKLAANIVTVANHFKYMRIEDVFITGVLAKAVDARHVQLEESEYYKYKTPKPCELSNGPIILSHGVNAVLMYQTWNTFQNPIMCSS</sequence>
<dbReference type="PANTHER" id="PTHR11214">
    <property type="entry name" value="BETA-1,3-N-ACETYLGLUCOSAMINYLTRANSFERASE"/>
    <property type="match status" value="1"/>
</dbReference>
<evidence type="ECO:0000256" key="9">
    <source>
        <dbReference type="ARBA" id="ARBA00023136"/>
    </source>
</evidence>
<evidence type="ECO:0000313" key="12">
    <source>
        <dbReference type="EMBL" id="KAK6184069.1"/>
    </source>
</evidence>
<keyword evidence="5 11" id="KW-0812">Transmembrane</keyword>
<comment type="similarity">
    <text evidence="2 11">Belongs to the glycosyltransferase 31 family.</text>
</comment>
<keyword evidence="3 11" id="KW-0328">Glycosyltransferase</keyword>
<dbReference type="GO" id="GO:0000139">
    <property type="term" value="C:Golgi membrane"/>
    <property type="evidence" value="ECO:0007669"/>
    <property type="project" value="UniProtKB-SubCell"/>
</dbReference>
<reference evidence="12 13" key="1">
    <citation type="submission" date="2024-01" db="EMBL/GenBank/DDBJ databases">
        <title>The genome of the rayed Mediterranean limpet Patella caerulea (Linnaeus, 1758).</title>
        <authorList>
            <person name="Anh-Thu Weber A."/>
            <person name="Halstead-Nussloch G."/>
        </authorList>
    </citation>
    <scope>NUCLEOTIDE SEQUENCE [LARGE SCALE GENOMIC DNA]</scope>
    <source>
        <strain evidence="12">AATW-2023a</strain>
        <tissue evidence="12">Whole specimen</tissue>
    </source>
</reference>
<evidence type="ECO:0000256" key="6">
    <source>
        <dbReference type="ARBA" id="ARBA00022968"/>
    </source>
</evidence>
<feature type="transmembrane region" description="Helical" evidence="11">
    <location>
        <begin position="7"/>
        <end position="27"/>
    </location>
</feature>
<comment type="subcellular location">
    <subcellularLocation>
        <location evidence="1 11">Golgi apparatus membrane</location>
        <topology evidence="1 11">Single-pass type II membrane protein</topology>
    </subcellularLocation>
</comment>
<keyword evidence="6 11" id="KW-0735">Signal-anchor</keyword>
<dbReference type="Proteomes" id="UP001347796">
    <property type="component" value="Unassembled WGS sequence"/>
</dbReference>
<keyword evidence="10" id="KW-0325">Glycoprotein</keyword>
<protein>
    <recommendedName>
        <fullName evidence="11">Hexosyltransferase</fullName>
        <ecNumber evidence="11">2.4.1.-</ecNumber>
    </recommendedName>
</protein>
<dbReference type="GO" id="GO:0016758">
    <property type="term" value="F:hexosyltransferase activity"/>
    <property type="evidence" value="ECO:0007669"/>
    <property type="project" value="InterPro"/>
</dbReference>
<accession>A0AAN8K451</accession>
<evidence type="ECO:0000256" key="4">
    <source>
        <dbReference type="ARBA" id="ARBA00022679"/>
    </source>
</evidence>
<dbReference type="Pfam" id="PF01762">
    <property type="entry name" value="Galactosyl_T"/>
    <property type="match status" value="1"/>
</dbReference>
<dbReference type="Gene3D" id="3.90.550.50">
    <property type="match status" value="1"/>
</dbReference>
<evidence type="ECO:0000256" key="3">
    <source>
        <dbReference type="ARBA" id="ARBA00022676"/>
    </source>
</evidence>
<keyword evidence="8 11" id="KW-0333">Golgi apparatus</keyword>
<name>A0AAN8K451_PATCE</name>
<evidence type="ECO:0000256" key="8">
    <source>
        <dbReference type="ARBA" id="ARBA00023034"/>
    </source>
</evidence>
<evidence type="ECO:0000256" key="1">
    <source>
        <dbReference type="ARBA" id="ARBA00004323"/>
    </source>
</evidence>
<dbReference type="PANTHER" id="PTHR11214:SF314">
    <property type="entry name" value="HEXOSYLTRANSFERASE"/>
    <property type="match status" value="1"/>
</dbReference>
<keyword evidence="9 11" id="KW-0472">Membrane</keyword>
<evidence type="ECO:0000256" key="2">
    <source>
        <dbReference type="ARBA" id="ARBA00008661"/>
    </source>
</evidence>
<evidence type="ECO:0000256" key="10">
    <source>
        <dbReference type="ARBA" id="ARBA00023180"/>
    </source>
</evidence>
<organism evidence="12 13">
    <name type="scientific">Patella caerulea</name>
    <name type="common">Rayed Mediterranean limpet</name>
    <dbReference type="NCBI Taxonomy" id="87958"/>
    <lineage>
        <taxon>Eukaryota</taxon>
        <taxon>Metazoa</taxon>
        <taxon>Spiralia</taxon>
        <taxon>Lophotrochozoa</taxon>
        <taxon>Mollusca</taxon>
        <taxon>Gastropoda</taxon>
        <taxon>Patellogastropoda</taxon>
        <taxon>Patelloidea</taxon>
        <taxon>Patellidae</taxon>
        <taxon>Patella</taxon>
    </lineage>
</organism>
<dbReference type="EMBL" id="JAZGQO010000006">
    <property type="protein sequence ID" value="KAK6184069.1"/>
    <property type="molecule type" value="Genomic_DNA"/>
</dbReference>
<comment type="caution">
    <text evidence="12">The sequence shown here is derived from an EMBL/GenBank/DDBJ whole genome shotgun (WGS) entry which is preliminary data.</text>
</comment>
<gene>
    <name evidence="12" type="ORF">SNE40_006606</name>
</gene>
<dbReference type="FunFam" id="3.90.550.50:FF:000001">
    <property type="entry name" value="Hexosyltransferase"/>
    <property type="match status" value="1"/>
</dbReference>
<keyword evidence="7 11" id="KW-1133">Transmembrane helix</keyword>
<dbReference type="GO" id="GO:0006493">
    <property type="term" value="P:protein O-linked glycosylation"/>
    <property type="evidence" value="ECO:0007669"/>
    <property type="project" value="TreeGrafter"/>
</dbReference>
<dbReference type="EC" id="2.4.1.-" evidence="11"/>
<evidence type="ECO:0000256" key="5">
    <source>
        <dbReference type="ARBA" id="ARBA00022692"/>
    </source>
</evidence>
<dbReference type="AlphaFoldDB" id="A0AAN8K451"/>
<evidence type="ECO:0000256" key="7">
    <source>
        <dbReference type="ARBA" id="ARBA00022989"/>
    </source>
</evidence>
<evidence type="ECO:0000313" key="13">
    <source>
        <dbReference type="Proteomes" id="UP001347796"/>
    </source>
</evidence>
<dbReference type="InterPro" id="IPR002659">
    <property type="entry name" value="Glyco_trans_31"/>
</dbReference>
<proteinExistence type="inferred from homology"/>
<keyword evidence="4" id="KW-0808">Transferase</keyword>